<dbReference type="AlphaFoldDB" id="A0A146K822"/>
<gene>
    <name evidence="1" type="ORF">TPC1_16556</name>
</gene>
<sequence length="629" mass="73734">DCENLNDQIKVILVSQQFQNSQPLIQSYQQIIQQKLDLQSICGDLNELEYIKSSFQTLDNQVQELIFKLTDFTIKQLTIECEQTIKQFPPNYAILQRIFSQISSATQTLSILKEFSPKKFRELLESITQLLKHYFKTSSQQLFQQLSPNCSFVESSRLSDLQLPQLKVFNQDLQDFLGKNFQAVSRSIGTKLDSFIFQYLIFTLYFLIQTSQSLKKTFKEEHFPIILKAILQDILQNGVTSLFGCILQSMLKTNPVAIFQIMNYFNYLNKFISTLKSYDPVAIGIYQQTFQFINLLYQEQLTSLKTTLNAQIKVFKSSIHQTGVLQLTQRFVVILSNILATTIQAEINANLSFLSFNEQIETLKSLLLSIKQKDLSQSLQLKNSQAEWEVELQLLFEQKDVYEVKQEYKTDSVLNDFFSQLVMTGIEQIEKVVSEERQQMRLKYQHLAKAIHVHFLSYYFEKYLIKNIPDLQKELQRQFEQNIDIYIDDQLQYKVPWVEFMHNIENLLKQNFIHQDIQTKPGMSPKDAQKIVSDIQDKKTLKGYQDAAERICKQLGTWQSLVQGMTEEYMKIWQKSLKSFLKDDINRIIVEKYKKFIQLMEKCYGNRVICPKVEQVTLQAIEGFKLLIK</sequence>
<protein>
    <submittedName>
        <fullName evidence="1">Uncharacterized protein</fullName>
    </submittedName>
</protein>
<feature type="non-terminal residue" evidence="1">
    <location>
        <position position="1"/>
    </location>
</feature>
<evidence type="ECO:0000313" key="1">
    <source>
        <dbReference type="EMBL" id="JAP91736.1"/>
    </source>
</evidence>
<organism evidence="1">
    <name type="scientific">Trepomonas sp. PC1</name>
    <dbReference type="NCBI Taxonomy" id="1076344"/>
    <lineage>
        <taxon>Eukaryota</taxon>
        <taxon>Metamonada</taxon>
        <taxon>Diplomonadida</taxon>
        <taxon>Hexamitidae</taxon>
        <taxon>Hexamitinae</taxon>
        <taxon>Trepomonas</taxon>
    </lineage>
</organism>
<dbReference type="EMBL" id="GDID01004870">
    <property type="protein sequence ID" value="JAP91736.1"/>
    <property type="molecule type" value="Transcribed_RNA"/>
</dbReference>
<reference evidence="1" key="1">
    <citation type="submission" date="2015-07" db="EMBL/GenBank/DDBJ databases">
        <title>Adaptation to a free-living lifestyle via gene acquisitions in the diplomonad Trepomonas sp. PC1.</title>
        <authorList>
            <person name="Xu F."/>
            <person name="Jerlstrom-Hultqvist J."/>
            <person name="Kolisko M."/>
            <person name="Simpson A.G.B."/>
            <person name="Roger A.J."/>
            <person name="Svard S.G."/>
            <person name="Andersson J.O."/>
        </authorList>
    </citation>
    <scope>NUCLEOTIDE SEQUENCE</scope>
    <source>
        <strain evidence="1">PC1</strain>
    </source>
</reference>
<name>A0A146K822_9EUKA</name>
<accession>A0A146K822</accession>
<proteinExistence type="predicted"/>